<dbReference type="PANTHER" id="PTHR47237:SF2">
    <property type="entry name" value="BLL4206 PROTEIN"/>
    <property type="match status" value="1"/>
</dbReference>
<dbReference type="EMBL" id="AP028907">
    <property type="protein sequence ID" value="BES81646.1"/>
    <property type="molecule type" value="Genomic_DNA"/>
</dbReference>
<dbReference type="PANTHER" id="PTHR47237">
    <property type="entry name" value="SLL0310 PROTEIN"/>
    <property type="match status" value="1"/>
</dbReference>
<dbReference type="InterPro" id="IPR052729">
    <property type="entry name" value="Acyl/Acetyltrans_Enzymes"/>
</dbReference>
<dbReference type="SUPFAM" id="SSF55729">
    <property type="entry name" value="Acyl-CoA N-acyltransferases (Nat)"/>
    <property type="match status" value="1"/>
</dbReference>
<sequence length="280" mass="30668">MALALNVELRPATPGDVESMAGVYARAFGHSSKLDQIVEAFQVYMELAERGRGGCIVAEHEGSVVATGCYALYGGHAWIGAVTVEPRLQRRRIGTAVTRRLLQLLHGRVPSIGLDATPAGEQLYRWLGFTPEYRTTAYLLPEKPPVLGGRLRVEELDAVPAWLRELDAEAAGGDRAALIEAWLRRGAKLLAVKGEGYALVHRCRRGPLIARSIDAAWSLLAEAMARGGRRLIAPAVNQQVLEMLAVLGARETHVFTRMRLGSPRPEKPEMIYAIHSYMKG</sequence>
<dbReference type="Gene3D" id="3.40.630.30">
    <property type="match status" value="1"/>
</dbReference>
<name>A0ABN6ZN09_9CREN</name>
<proteinExistence type="predicted"/>
<dbReference type="PROSITE" id="PS51186">
    <property type="entry name" value="GNAT"/>
    <property type="match status" value="1"/>
</dbReference>
<gene>
    <name evidence="2" type="ORF">PABY_12130</name>
</gene>
<evidence type="ECO:0000313" key="3">
    <source>
        <dbReference type="Proteomes" id="UP001341135"/>
    </source>
</evidence>
<dbReference type="Pfam" id="PF00583">
    <property type="entry name" value="Acetyltransf_1"/>
    <property type="match status" value="1"/>
</dbReference>
<dbReference type="InterPro" id="IPR000182">
    <property type="entry name" value="GNAT_dom"/>
</dbReference>
<feature type="domain" description="N-acetyltransferase" evidence="1">
    <location>
        <begin position="7"/>
        <end position="146"/>
    </location>
</feature>
<dbReference type="InterPro" id="IPR041496">
    <property type="entry name" value="YitH/HolE_GNAT"/>
</dbReference>
<dbReference type="RefSeq" id="WP_338252902.1">
    <property type="nucleotide sequence ID" value="NZ_AP028907.1"/>
</dbReference>
<accession>A0ABN6ZN09</accession>
<organism evidence="2 3">
    <name type="scientific">Pyrodictium abyssi</name>
    <dbReference type="NCBI Taxonomy" id="54256"/>
    <lineage>
        <taxon>Archaea</taxon>
        <taxon>Thermoproteota</taxon>
        <taxon>Thermoprotei</taxon>
        <taxon>Desulfurococcales</taxon>
        <taxon>Pyrodictiaceae</taxon>
        <taxon>Pyrodictium</taxon>
    </lineage>
</organism>
<dbReference type="GeneID" id="89289230"/>
<evidence type="ECO:0000259" key="1">
    <source>
        <dbReference type="PROSITE" id="PS51186"/>
    </source>
</evidence>
<dbReference type="CDD" id="cd04301">
    <property type="entry name" value="NAT_SF"/>
    <property type="match status" value="1"/>
</dbReference>
<dbReference type="Pfam" id="PF18014">
    <property type="entry name" value="Acetyltransf_18"/>
    <property type="match status" value="1"/>
</dbReference>
<reference evidence="2 3" key="1">
    <citation type="submission" date="2023-09" db="EMBL/GenBank/DDBJ databases">
        <title>Pyrofollis japonicus gen. nov. sp. nov., a novel member of the family Pyrodictiaceae isolated from the Iheya North hydrothermal field.</title>
        <authorList>
            <person name="Miyazaki U."/>
            <person name="Sanari M."/>
            <person name="Tame A."/>
            <person name="Kitajima M."/>
            <person name="Okamoto A."/>
            <person name="Sawayama S."/>
            <person name="Miyazaki J."/>
            <person name="Takai K."/>
            <person name="Nakagawa S."/>
        </authorList>
    </citation>
    <scope>NUCLEOTIDE SEQUENCE [LARGE SCALE GENOMIC DNA]</scope>
    <source>
        <strain evidence="2 3">AV2</strain>
    </source>
</reference>
<keyword evidence="3" id="KW-1185">Reference proteome</keyword>
<dbReference type="Gene3D" id="3.40.630.90">
    <property type="match status" value="1"/>
</dbReference>
<evidence type="ECO:0000313" key="2">
    <source>
        <dbReference type="EMBL" id="BES81646.1"/>
    </source>
</evidence>
<dbReference type="InterPro" id="IPR016181">
    <property type="entry name" value="Acyl_CoA_acyltransferase"/>
</dbReference>
<dbReference type="Proteomes" id="UP001341135">
    <property type="component" value="Chromosome"/>
</dbReference>
<protein>
    <recommendedName>
        <fullName evidence="1">N-acetyltransferase domain-containing protein</fullName>
    </recommendedName>
</protein>